<dbReference type="CDD" id="cd03216">
    <property type="entry name" value="ABC_Carb_Monos_I"/>
    <property type="match status" value="1"/>
</dbReference>
<proteinExistence type="predicted"/>
<feature type="domain" description="ABC transporter" evidence="10">
    <location>
        <begin position="255"/>
        <end position="498"/>
    </location>
</feature>
<dbReference type="PROSITE" id="PS00211">
    <property type="entry name" value="ABC_TRANSPORTER_1"/>
    <property type="match status" value="1"/>
</dbReference>
<evidence type="ECO:0000259" key="10">
    <source>
        <dbReference type="PROSITE" id="PS50893"/>
    </source>
</evidence>
<evidence type="ECO:0000256" key="4">
    <source>
        <dbReference type="ARBA" id="ARBA00022597"/>
    </source>
</evidence>
<evidence type="ECO:0000256" key="3">
    <source>
        <dbReference type="ARBA" id="ARBA00022475"/>
    </source>
</evidence>
<evidence type="ECO:0000313" key="12">
    <source>
        <dbReference type="Proteomes" id="UP000185669"/>
    </source>
</evidence>
<dbReference type="Proteomes" id="UP000185669">
    <property type="component" value="Unassembled WGS sequence"/>
</dbReference>
<organism evidence="11 12">
    <name type="scientific">Halanaerobium kushneri</name>
    <dbReference type="NCBI Taxonomy" id="56779"/>
    <lineage>
        <taxon>Bacteria</taxon>
        <taxon>Bacillati</taxon>
        <taxon>Bacillota</taxon>
        <taxon>Clostridia</taxon>
        <taxon>Halanaerobiales</taxon>
        <taxon>Halanaerobiaceae</taxon>
        <taxon>Halanaerobium</taxon>
    </lineage>
</organism>
<keyword evidence="4" id="KW-0762">Sugar transport</keyword>
<dbReference type="RefSeq" id="WP_076544116.1">
    <property type="nucleotide sequence ID" value="NZ_FTNC01000004.1"/>
</dbReference>
<dbReference type="GO" id="GO:0005886">
    <property type="term" value="C:plasma membrane"/>
    <property type="evidence" value="ECO:0007669"/>
    <property type="project" value="UniProtKB-SubCell"/>
</dbReference>
<gene>
    <name evidence="11" type="ORF">SAMN05421834_10490</name>
</gene>
<feature type="domain" description="ABC transporter" evidence="10">
    <location>
        <begin position="7"/>
        <end position="242"/>
    </location>
</feature>
<dbReference type="PROSITE" id="PS50893">
    <property type="entry name" value="ABC_TRANSPORTER_2"/>
    <property type="match status" value="2"/>
</dbReference>
<evidence type="ECO:0000256" key="7">
    <source>
        <dbReference type="ARBA" id="ARBA00022840"/>
    </source>
</evidence>
<keyword evidence="2" id="KW-0813">Transport</keyword>
<dbReference type="InterPro" id="IPR050107">
    <property type="entry name" value="ABC_carbohydrate_import_ATPase"/>
</dbReference>
<dbReference type="SUPFAM" id="SSF52540">
    <property type="entry name" value="P-loop containing nucleoside triphosphate hydrolases"/>
    <property type="match status" value="2"/>
</dbReference>
<keyword evidence="7 11" id="KW-0067">ATP-binding</keyword>
<dbReference type="InterPro" id="IPR003593">
    <property type="entry name" value="AAA+_ATPase"/>
</dbReference>
<protein>
    <submittedName>
        <fullName evidence="11">Monosaccharide ABC transporter ATP-binding protein, CUT2 family</fullName>
    </submittedName>
</protein>
<evidence type="ECO:0000256" key="2">
    <source>
        <dbReference type="ARBA" id="ARBA00022448"/>
    </source>
</evidence>
<evidence type="ECO:0000256" key="1">
    <source>
        <dbReference type="ARBA" id="ARBA00004202"/>
    </source>
</evidence>
<evidence type="ECO:0000256" key="6">
    <source>
        <dbReference type="ARBA" id="ARBA00022741"/>
    </source>
</evidence>
<dbReference type="FunFam" id="3.40.50.300:FF:000127">
    <property type="entry name" value="Ribose import ATP-binding protein RbsA"/>
    <property type="match status" value="1"/>
</dbReference>
<dbReference type="Gene3D" id="3.40.50.300">
    <property type="entry name" value="P-loop containing nucleotide triphosphate hydrolases"/>
    <property type="match status" value="2"/>
</dbReference>
<evidence type="ECO:0000313" key="11">
    <source>
        <dbReference type="EMBL" id="SIQ42487.1"/>
    </source>
</evidence>
<dbReference type="InterPro" id="IPR027417">
    <property type="entry name" value="P-loop_NTPase"/>
</dbReference>
<comment type="subcellular location">
    <subcellularLocation>
        <location evidence="1">Cell membrane</location>
        <topology evidence="1">Peripheral membrane protein</topology>
    </subcellularLocation>
</comment>
<keyword evidence="3" id="KW-1003">Cell membrane</keyword>
<keyword evidence="6" id="KW-0547">Nucleotide-binding</keyword>
<evidence type="ECO:0000256" key="9">
    <source>
        <dbReference type="ARBA" id="ARBA00023136"/>
    </source>
</evidence>
<dbReference type="EMBL" id="FTNC01000004">
    <property type="protein sequence ID" value="SIQ42487.1"/>
    <property type="molecule type" value="Genomic_DNA"/>
</dbReference>
<dbReference type="InterPro" id="IPR003439">
    <property type="entry name" value="ABC_transporter-like_ATP-bd"/>
</dbReference>
<dbReference type="InterPro" id="IPR017871">
    <property type="entry name" value="ABC_transporter-like_CS"/>
</dbReference>
<dbReference type="CDD" id="cd03215">
    <property type="entry name" value="ABC_Carb_Monos_II"/>
    <property type="match status" value="1"/>
</dbReference>
<dbReference type="Pfam" id="PF00005">
    <property type="entry name" value="ABC_tran"/>
    <property type="match status" value="2"/>
</dbReference>
<keyword evidence="8" id="KW-1278">Translocase</keyword>
<accession>A0A1N6SN85</accession>
<dbReference type="PANTHER" id="PTHR43790:SF3">
    <property type="entry name" value="D-ALLOSE IMPORT ATP-BINDING PROTEIN ALSA-RELATED"/>
    <property type="match status" value="1"/>
</dbReference>
<dbReference type="AlphaFoldDB" id="A0A1N6SN85"/>
<keyword evidence="5" id="KW-0677">Repeat</keyword>
<sequence length="505" mass="56878">MSDQEIIQFNNVTKVFPGVKALDKVSFKINKGEVHALLGENGAGKSTLLNILHGVYQGYEGKVLIKNDVIKFGNPHEAIQFGISKVHQEVSLIPELTVGQNITLNYEPKKKLLIDYDKMHEEANKILDKLHCNFRSKDLVKNLSIGEMQMISIAKALFHDAKVISLDEPTASLTSSETETLFRIIRELKANGITIIYVSHRLEEIFKIADKATVLRDGKFIRTFDVEDTTKDELIKSMVGRDVSSFAKRNKPRRFSEEVVLEINNLTLEPHFKDISFKLRKGEILGFAGLVGAKRTDVVRTIFGADHKDEGEIIVHGNNVDIKSPLDGLENGIGLIPENRKTQGFVKNLNNANNIGLACLENFKDLIFLDHEEKIENSKVFIDKINLKPKDPLYLTRELSGGNQQKVVLAKWLSTNVDIFIFDEPTKGVDVGAKQEIYKLLEDLVAQGKSIIMVSSELPEVIGMSDRIVVMKEGRLTKILDYKEFSEEKIMHYAMEGTDVEDKEV</sequence>
<evidence type="ECO:0000256" key="8">
    <source>
        <dbReference type="ARBA" id="ARBA00022967"/>
    </source>
</evidence>
<dbReference type="PANTHER" id="PTHR43790">
    <property type="entry name" value="CARBOHYDRATE TRANSPORT ATP-BINDING PROTEIN MG119-RELATED"/>
    <property type="match status" value="1"/>
</dbReference>
<dbReference type="GO" id="GO:0016887">
    <property type="term" value="F:ATP hydrolysis activity"/>
    <property type="evidence" value="ECO:0007669"/>
    <property type="project" value="InterPro"/>
</dbReference>
<reference evidence="12" key="1">
    <citation type="submission" date="2017-01" db="EMBL/GenBank/DDBJ databases">
        <authorList>
            <person name="Varghese N."/>
            <person name="Submissions S."/>
        </authorList>
    </citation>
    <scope>NUCLEOTIDE SEQUENCE [LARGE SCALE GENOMIC DNA]</scope>
    <source>
        <strain evidence="12">ATCC 700103</strain>
    </source>
</reference>
<keyword evidence="9" id="KW-0472">Membrane</keyword>
<evidence type="ECO:0000256" key="5">
    <source>
        <dbReference type="ARBA" id="ARBA00022737"/>
    </source>
</evidence>
<keyword evidence="12" id="KW-1185">Reference proteome</keyword>
<dbReference type="OrthoDB" id="9771863at2"/>
<dbReference type="GO" id="GO:0005524">
    <property type="term" value="F:ATP binding"/>
    <property type="evidence" value="ECO:0007669"/>
    <property type="project" value="UniProtKB-KW"/>
</dbReference>
<name>A0A1N6SN85_9FIRM</name>
<dbReference type="STRING" id="56779.SAMN05421834_10490"/>
<dbReference type="SMART" id="SM00382">
    <property type="entry name" value="AAA"/>
    <property type="match status" value="2"/>
</dbReference>